<dbReference type="OrthoDB" id="9782481at2"/>
<gene>
    <name evidence="3" type="ORF">EQM06_08900</name>
</gene>
<dbReference type="AlphaFoldDB" id="A0A410PWM3"/>
<keyword evidence="1" id="KW-0812">Transmembrane</keyword>
<dbReference type="RefSeq" id="WP_128746034.1">
    <property type="nucleotide sequence ID" value="NZ_CP035281.1"/>
</dbReference>
<sequence length="190" mass="20664">MNYIWAGMICIGIVFSIINNTLPAFTDGLLNSCSRAVEFVIGLSGIMAVWCGIMKIAEKSGLIDLAARKTMPLIRFLFPKEKDPDTIAMMLMSFMANIFGAGNSATAFSLKAMERLDIENHRSDTASDTMCMFLALNMSMIQLVPITVIKIRSQLGSTDSASIIVPSIIAGLISMAASIIACKYFEKKQS</sequence>
<reference evidence="3 4" key="1">
    <citation type="submission" date="2019-01" db="EMBL/GenBank/DDBJ databases">
        <title>Draft genomes of a novel of Aminipila strains.</title>
        <authorList>
            <person name="Ma S."/>
        </authorList>
    </citation>
    <scope>NUCLEOTIDE SEQUENCE [LARGE SCALE GENOMIC DNA]</scope>
    <source>
        <strain evidence="4">JN-39</strain>
    </source>
</reference>
<accession>A0A410PWM3</accession>
<dbReference type="KEGG" id="amij:EQM06_08900"/>
<feature type="transmembrane region" description="Helical" evidence="1">
    <location>
        <begin position="6"/>
        <end position="25"/>
    </location>
</feature>
<feature type="domain" description="Nucleoside transporter/FeoB GTPase Gate" evidence="2">
    <location>
        <begin position="41"/>
        <end position="151"/>
    </location>
</feature>
<evidence type="ECO:0000259" key="2">
    <source>
        <dbReference type="Pfam" id="PF07670"/>
    </source>
</evidence>
<dbReference type="Pfam" id="PF07670">
    <property type="entry name" value="Gate"/>
    <property type="match status" value="1"/>
</dbReference>
<dbReference type="EMBL" id="CP035281">
    <property type="protein sequence ID" value="QAT43327.1"/>
    <property type="molecule type" value="Genomic_DNA"/>
</dbReference>
<evidence type="ECO:0000313" key="3">
    <source>
        <dbReference type="EMBL" id="QAT43327.1"/>
    </source>
</evidence>
<evidence type="ECO:0000313" key="4">
    <source>
        <dbReference type="Proteomes" id="UP000287601"/>
    </source>
</evidence>
<organism evidence="3 4">
    <name type="scientific">Aminipila luticellarii</name>
    <dbReference type="NCBI Taxonomy" id="2507160"/>
    <lineage>
        <taxon>Bacteria</taxon>
        <taxon>Bacillati</taxon>
        <taxon>Bacillota</taxon>
        <taxon>Clostridia</taxon>
        <taxon>Peptostreptococcales</taxon>
        <taxon>Anaerovoracaceae</taxon>
        <taxon>Aminipila</taxon>
    </lineage>
</organism>
<keyword evidence="4" id="KW-1185">Reference proteome</keyword>
<proteinExistence type="predicted"/>
<name>A0A410PWM3_9FIRM</name>
<evidence type="ECO:0000256" key="1">
    <source>
        <dbReference type="SAM" id="Phobius"/>
    </source>
</evidence>
<dbReference type="Proteomes" id="UP000287601">
    <property type="component" value="Chromosome"/>
</dbReference>
<keyword evidence="1" id="KW-0472">Membrane</keyword>
<feature type="transmembrane region" description="Helical" evidence="1">
    <location>
        <begin position="163"/>
        <end position="185"/>
    </location>
</feature>
<feature type="transmembrane region" description="Helical" evidence="1">
    <location>
        <begin position="87"/>
        <end position="110"/>
    </location>
</feature>
<feature type="transmembrane region" description="Helical" evidence="1">
    <location>
        <begin position="131"/>
        <end position="151"/>
    </location>
</feature>
<protein>
    <submittedName>
        <fullName evidence="3">Spore maturation protein</fullName>
    </submittedName>
</protein>
<keyword evidence="1" id="KW-1133">Transmembrane helix</keyword>
<dbReference type="InterPro" id="IPR011642">
    <property type="entry name" value="Gate_dom"/>
</dbReference>
<feature type="transmembrane region" description="Helical" evidence="1">
    <location>
        <begin position="37"/>
        <end position="57"/>
    </location>
</feature>